<proteinExistence type="predicted"/>
<comment type="caution">
    <text evidence="3">The sequence shown here is derived from an EMBL/GenBank/DDBJ whole genome shotgun (WGS) entry which is preliminary data.</text>
</comment>
<accession>A0A4V2W3R5</accession>
<gene>
    <name evidence="3" type="ORF">EDC52_11031</name>
</gene>
<feature type="domain" description="DUF1468" evidence="2">
    <location>
        <begin position="33"/>
        <end position="161"/>
    </location>
</feature>
<feature type="transmembrane region" description="Helical" evidence="1">
    <location>
        <begin position="134"/>
        <end position="156"/>
    </location>
</feature>
<name>A0A4V2W3R5_9GAMM</name>
<reference evidence="3 4" key="1">
    <citation type="submission" date="2019-03" db="EMBL/GenBank/DDBJ databases">
        <title>Genomic Encyclopedia of Type Strains, Phase IV (KMG-IV): sequencing the most valuable type-strain genomes for metagenomic binning, comparative biology and taxonomic classification.</title>
        <authorList>
            <person name="Goeker M."/>
        </authorList>
    </citation>
    <scope>NUCLEOTIDE SEQUENCE [LARGE SCALE GENOMIC DNA]</scope>
    <source>
        <strain evidence="3 4">DSM 19580</strain>
    </source>
</reference>
<feature type="transmembrane region" description="Helical" evidence="1">
    <location>
        <begin position="25"/>
        <end position="45"/>
    </location>
</feature>
<evidence type="ECO:0000256" key="1">
    <source>
        <dbReference type="SAM" id="Phobius"/>
    </source>
</evidence>
<keyword evidence="1" id="KW-0812">Transmembrane</keyword>
<evidence type="ECO:0000313" key="4">
    <source>
        <dbReference type="Proteomes" id="UP000295719"/>
    </source>
</evidence>
<dbReference type="InterPro" id="IPR009936">
    <property type="entry name" value="DUF1468"/>
</dbReference>
<dbReference type="RefSeq" id="WP_131866878.1">
    <property type="nucleotide sequence ID" value="NZ_SMCR01000010.1"/>
</dbReference>
<dbReference type="OrthoDB" id="5186924at2"/>
<sequence>MVNQSISTSSAAAGQNLRIRHQRDFWSGSLFTLAGVGFAVLSGEYHIGAAARMGPGFFPLCLGILLAIFGLVVLLSSLSPTAEQTRLPYWQPSKLVLVLGSCALFSLLLEPAGLVISLLVLVFTSSRASRQGRLTGTLINAAVLIALTLSLFIWGLELTIPVWPHFITL</sequence>
<feature type="transmembrane region" description="Helical" evidence="1">
    <location>
        <begin position="95"/>
        <end position="122"/>
    </location>
</feature>
<dbReference type="Pfam" id="PF07331">
    <property type="entry name" value="TctB"/>
    <property type="match status" value="1"/>
</dbReference>
<organism evidence="3 4">
    <name type="scientific">Biostraticola tofi</name>
    <dbReference type="NCBI Taxonomy" id="466109"/>
    <lineage>
        <taxon>Bacteria</taxon>
        <taxon>Pseudomonadati</taxon>
        <taxon>Pseudomonadota</taxon>
        <taxon>Gammaproteobacteria</taxon>
        <taxon>Enterobacterales</taxon>
        <taxon>Bruguierivoracaceae</taxon>
        <taxon>Biostraticola</taxon>
    </lineage>
</organism>
<keyword evidence="1" id="KW-1133">Transmembrane helix</keyword>
<evidence type="ECO:0000313" key="3">
    <source>
        <dbReference type="EMBL" id="TCV92999.1"/>
    </source>
</evidence>
<keyword evidence="4" id="KW-1185">Reference proteome</keyword>
<evidence type="ECO:0000259" key="2">
    <source>
        <dbReference type="Pfam" id="PF07331"/>
    </source>
</evidence>
<feature type="transmembrane region" description="Helical" evidence="1">
    <location>
        <begin position="57"/>
        <end position="75"/>
    </location>
</feature>
<dbReference type="EMBL" id="SMCR01000010">
    <property type="protein sequence ID" value="TCV92999.1"/>
    <property type="molecule type" value="Genomic_DNA"/>
</dbReference>
<dbReference type="AlphaFoldDB" id="A0A4V2W3R5"/>
<keyword evidence="1" id="KW-0472">Membrane</keyword>
<dbReference type="Proteomes" id="UP000295719">
    <property type="component" value="Unassembled WGS sequence"/>
</dbReference>
<protein>
    <submittedName>
        <fullName evidence="3">Tripartite tricarboxylate transporter TctB family protein</fullName>
    </submittedName>
</protein>